<dbReference type="AlphaFoldDB" id="A0A645JA86"/>
<accession>A0A645JA86</accession>
<name>A0A645JA86_9ZZZZ</name>
<protein>
    <submittedName>
        <fullName evidence="2">Uncharacterized protein</fullName>
    </submittedName>
</protein>
<sequence>MACRYAARSPKTVPSKSRRGSMAVGGNRRRAGGLWNNRGKQHGTQIAGGHHAGNHPHPHVDAKLTFQAANRCWWKPPKPRKRWAAPRMYWTMISVESQRRPSSSAAFAVVYEPPKGSTTRSPGLDMNSTRKEAKDRGIGAPCAGRPAERASRLY</sequence>
<proteinExistence type="predicted"/>
<comment type="caution">
    <text evidence="2">The sequence shown here is derived from an EMBL/GenBank/DDBJ whole genome shotgun (WGS) entry which is preliminary data.</text>
</comment>
<feature type="region of interest" description="Disordered" evidence="1">
    <location>
        <begin position="113"/>
        <end position="154"/>
    </location>
</feature>
<evidence type="ECO:0000256" key="1">
    <source>
        <dbReference type="SAM" id="MobiDB-lite"/>
    </source>
</evidence>
<gene>
    <name evidence="2" type="ORF">SDC9_208297</name>
</gene>
<feature type="region of interest" description="Disordered" evidence="1">
    <location>
        <begin position="1"/>
        <end position="38"/>
    </location>
</feature>
<dbReference type="EMBL" id="VSSQ01136008">
    <property type="protein sequence ID" value="MPN60568.1"/>
    <property type="molecule type" value="Genomic_DNA"/>
</dbReference>
<feature type="compositionally biased region" description="Basic and acidic residues" evidence="1">
    <location>
        <begin position="128"/>
        <end position="137"/>
    </location>
</feature>
<organism evidence="2">
    <name type="scientific">bioreactor metagenome</name>
    <dbReference type="NCBI Taxonomy" id="1076179"/>
    <lineage>
        <taxon>unclassified sequences</taxon>
        <taxon>metagenomes</taxon>
        <taxon>ecological metagenomes</taxon>
    </lineage>
</organism>
<reference evidence="2" key="1">
    <citation type="submission" date="2019-08" db="EMBL/GenBank/DDBJ databases">
        <authorList>
            <person name="Kucharzyk K."/>
            <person name="Murdoch R.W."/>
            <person name="Higgins S."/>
            <person name="Loffler F."/>
        </authorList>
    </citation>
    <scope>NUCLEOTIDE SEQUENCE</scope>
</reference>
<evidence type="ECO:0000313" key="2">
    <source>
        <dbReference type="EMBL" id="MPN60568.1"/>
    </source>
</evidence>